<dbReference type="InterPro" id="IPR001406">
    <property type="entry name" value="PsdUridine_synth_TruA"/>
</dbReference>
<keyword evidence="2 4" id="KW-0819">tRNA processing</keyword>
<evidence type="ECO:0000256" key="1">
    <source>
        <dbReference type="ARBA" id="ARBA00009375"/>
    </source>
</evidence>
<protein>
    <recommendedName>
        <fullName evidence="4">tRNA pseudouridine synthase A</fullName>
        <ecNumber evidence="4">5.4.99.12</ecNumber>
    </recommendedName>
    <alternativeName>
        <fullName evidence="4">tRNA pseudouridine(38-40) synthase</fullName>
    </alternativeName>
    <alternativeName>
        <fullName evidence="4">tRNA pseudouridylate synthase I</fullName>
    </alternativeName>
    <alternativeName>
        <fullName evidence="4">tRNA-uridine isomerase I</fullName>
    </alternativeName>
</protein>
<feature type="domain" description="Pseudouridine synthase I TruA alpha/beta" evidence="8">
    <location>
        <begin position="129"/>
        <end position="229"/>
    </location>
</feature>
<dbReference type="InterPro" id="IPR020103">
    <property type="entry name" value="PsdUridine_synth_cat_dom_sf"/>
</dbReference>
<dbReference type="EC" id="5.4.99.12" evidence="4"/>
<dbReference type="GO" id="GO:0031119">
    <property type="term" value="P:tRNA pseudouridine synthesis"/>
    <property type="evidence" value="ECO:0007669"/>
    <property type="project" value="UniProtKB-UniRule"/>
</dbReference>
<evidence type="ECO:0000256" key="4">
    <source>
        <dbReference type="HAMAP-Rule" id="MF_00171"/>
    </source>
</evidence>
<dbReference type="InterPro" id="IPR020094">
    <property type="entry name" value="TruA/RsuA/RluB/E/F_N"/>
</dbReference>
<organism evidence="10 11">
    <name type="scientific">Candidatus Syntropharchaeum butanivorans</name>
    <dbReference type="NCBI Taxonomy" id="1839936"/>
    <lineage>
        <taxon>Archaea</taxon>
        <taxon>Methanobacteriati</taxon>
        <taxon>Methanobacteriota</taxon>
        <taxon>Stenosarchaea group</taxon>
        <taxon>Methanomicrobia</taxon>
        <taxon>Methanosarcinales</taxon>
        <taxon>ANME-2 cluster</taxon>
        <taxon>Candidatus Syntropharchaeum</taxon>
    </lineage>
</organism>
<dbReference type="InterPro" id="IPR020097">
    <property type="entry name" value="PsdUridine_synth_TruA_a/b_dom"/>
</dbReference>
<dbReference type="PIRSF" id="PIRSF001430">
    <property type="entry name" value="tRNA_psdUrid_synth"/>
    <property type="match status" value="1"/>
</dbReference>
<dbReference type="GO" id="GO:0160147">
    <property type="term" value="F:tRNA pseudouridine(38-40) synthase activity"/>
    <property type="evidence" value="ECO:0007669"/>
    <property type="project" value="UniProtKB-EC"/>
</dbReference>
<comment type="similarity">
    <text evidence="1 4 7">Belongs to the tRNA pseudouridine synthase TruA family.</text>
</comment>
<evidence type="ECO:0000313" key="11">
    <source>
        <dbReference type="Proteomes" id="UP000185779"/>
    </source>
</evidence>
<dbReference type="Pfam" id="PF01416">
    <property type="entry name" value="PseudoU_synth_1"/>
    <property type="match status" value="1"/>
</dbReference>
<gene>
    <name evidence="4 9" type="primary">truA</name>
    <name evidence="9" type="ORF">ENI32_06990</name>
    <name evidence="10" type="ORF">SBU_000275</name>
</gene>
<dbReference type="Proteomes" id="UP000185779">
    <property type="component" value="Unassembled WGS sequence"/>
</dbReference>
<evidence type="ECO:0000259" key="8">
    <source>
        <dbReference type="Pfam" id="PF01416"/>
    </source>
</evidence>
<evidence type="ECO:0000256" key="5">
    <source>
        <dbReference type="PIRSR" id="PIRSR001430-1"/>
    </source>
</evidence>
<accession>A0A1F2P7L7</accession>
<feature type="active site" description="Nucleophile" evidence="4 5">
    <location>
        <position position="56"/>
    </location>
</feature>
<dbReference type="Gene3D" id="3.30.70.580">
    <property type="entry name" value="Pseudouridine synthase I, catalytic domain, N-terminal subdomain"/>
    <property type="match status" value="1"/>
</dbReference>
<dbReference type="Gene3D" id="3.30.70.660">
    <property type="entry name" value="Pseudouridine synthase I, catalytic domain, C-terminal subdomain"/>
    <property type="match status" value="1"/>
</dbReference>
<dbReference type="NCBIfam" id="TIGR00071">
    <property type="entry name" value="hisT_truA"/>
    <property type="match status" value="1"/>
</dbReference>
<name>A0A1F2P7L7_9EURY</name>
<dbReference type="GO" id="GO:0003723">
    <property type="term" value="F:RNA binding"/>
    <property type="evidence" value="ECO:0007669"/>
    <property type="project" value="InterPro"/>
</dbReference>
<dbReference type="InterPro" id="IPR020095">
    <property type="entry name" value="PsdUridine_synth_TruA_C"/>
</dbReference>
<proteinExistence type="inferred from homology"/>
<evidence type="ECO:0000256" key="7">
    <source>
        <dbReference type="RuleBase" id="RU003792"/>
    </source>
</evidence>
<dbReference type="STRING" id="1839936.SBU_000275"/>
<dbReference type="SUPFAM" id="SSF55120">
    <property type="entry name" value="Pseudouridine synthase"/>
    <property type="match status" value="1"/>
</dbReference>
<dbReference type="Proteomes" id="UP000885936">
    <property type="component" value="Unassembled WGS sequence"/>
</dbReference>
<dbReference type="EMBL" id="LYOR01000001">
    <property type="protein sequence ID" value="OFV66982.1"/>
    <property type="molecule type" value="Genomic_DNA"/>
</dbReference>
<reference evidence="10 11" key="1">
    <citation type="submission" date="2016-05" db="EMBL/GenBank/DDBJ databases">
        <title>Microbial consortia oxidize butane by reversing methanogenesis.</title>
        <authorList>
            <person name="Laso-Perez R."/>
            <person name="Richter M."/>
            <person name="Wegener G."/>
            <person name="Musat F."/>
        </authorList>
    </citation>
    <scope>NUCLEOTIDE SEQUENCE [LARGE SCALE GENOMIC DNA]</scope>
    <source>
        <strain evidence="10">BOX1</strain>
    </source>
</reference>
<dbReference type="PANTHER" id="PTHR11142">
    <property type="entry name" value="PSEUDOURIDYLATE SYNTHASE"/>
    <property type="match status" value="1"/>
</dbReference>
<evidence type="ECO:0000313" key="10">
    <source>
        <dbReference type="EMBL" id="OFV66982.1"/>
    </source>
</evidence>
<reference evidence="9" key="2">
    <citation type="journal article" date="2020" name="mSystems">
        <title>Genome- and Community-Level Interaction Insights into Carbon Utilization and Element Cycling Functions of Hydrothermarchaeota in Hydrothermal Sediment.</title>
        <authorList>
            <person name="Zhou Z."/>
            <person name="Liu Y."/>
            <person name="Xu W."/>
            <person name="Pan J."/>
            <person name="Luo Z.H."/>
            <person name="Li M."/>
        </authorList>
    </citation>
    <scope>NUCLEOTIDE SEQUENCE [LARGE SCALE GENOMIC DNA]</scope>
    <source>
        <strain evidence="9">HyVt-386</strain>
    </source>
</reference>
<dbReference type="PANTHER" id="PTHR11142:SF0">
    <property type="entry name" value="TRNA PSEUDOURIDINE SYNTHASE-LIKE 1"/>
    <property type="match status" value="1"/>
</dbReference>
<keyword evidence="11" id="KW-1185">Reference proteome</keyword>
<keyword evidence="3 4" id="KW-0413">Isomerase</keyword>
<evidence type="ECO:0000256" key="6">
    <source>
        <dbReference type="PIRSR" id="PIRSR001430-2"/>
    </source>
</evidence>
<sequence length="267" mass="30510">MRRVALKLGYIGTGYHGFQVQPDLLTVEGAIIEGLKSSGLISDRRRSRYAASARTDRGVHACGHVIAFDTEDYNLTLPRIINTHLPRDIWVWARSEVDPSFDPRRDALYREYRYILYGDSLNLERMKEASRLLIGRHDFANFSKRGEEFSTIRKVHKLDITRSTGNLIIFEIRADAFLRQMVRRIVGALVMIGSGERDIGWLEGLLNGEPASIKPAPPEGLILTDVAYDRISFEVDHYVLTEMRNHLSQLFRRYVVLSAVMDELGKC</sequence>
<dbReference type="EMBL" id="DRIE01000113">
    <property type="protein sequence ID" value="HEC57603.1"/>
    <property type="molecule type" value="Genomic_DNA"/>
</dbReference>
<dbReference type="AlphaFoldDB" id="A0A1F2P7L7"/>
<comment type="caution">
    <text evidence="4">Lacks conserved residue(s) required for the propagation of feature annotation.</text>
</comment>
<comment type="catalytic activity">
    <reaction evidence="4 7">
        <text>uridine(38/39/40) in tRNA = pseudouridine(38/39/40) in tRNA</text>
        <dbReference type="Rhea" id="RHEA:22376"/>
        <dbReference type="Rhea" id="RHEA-COMP:10085"/>
        <dbReference type="Rhea" id="RHEA-COMP:10087"/>
        <dbReference type="ChEBI" id="CHEBI:65314"/>
        <dbReference type="ChEBI" id="CHEBI:65315"/>
        <dbReference type="EC" id="5.4.99.12"/>
    </reaction>
</comment>
<evidence type="ECO:0000256" key="3">
    <source>
        <dbReference type="ARBA" id="ARBA00023235"/>
    </source>
</evidence>
<evidence type="ECO:0000256" key="2">
    <source>
        <dbReference type="ARBA" id="ARBA00022694"/>
    </source>
</evidence>
<evidence type="ECO:0000313" key="9">
    <source>
        <dbReference type="EMBL" id="HEC57603.1"/>
    </source>
</evidence>
<feature type="binding site" evidence="4 6">
    <location>
        <position position="112"/>
    </location>
    <ligand>
        <name>substrate</name>
    </ligand>
</feature>
<comment type="function">
    <text evidence="4">Formation of pseudouridine at positions 38, 39 and 40 in the anticodon stem and loop of transfer RNAs.</text>
</comment>
<dbReference type="HAMAP" id="MF_00171">
    <property type="entry name" value="TruA"/>
    <property type="match status" value="1"/>
</dbReference>
<comment type="caution">
    <text evidence="10">The sequence shown here is derived from an EMBL/GenBank/DDBJ whole genome shotgun (WGS) entry which is preliminary data.</text>
</comment>